<comment type="caution">
    <text evidence="1">The sequence shown here is derived from an EMBL/GenBank/DDBJ whole genome shotgun (WGS) entry which is preliminary data.</text>
</comment>
<protein>
    <submittedName>
        <fullName evidence="1">Uncharacterized protein</fullName>
    </submittedName>
</protein>
<dbReference type="Proteomes" id="UP000245207">
    <property type="component" value="Unassembled WGS sequence"/>
</dbReference>
<dbReference type="STRING" id="35608.A0A2U1PH66"/>
<name>A0A2U1PH66_ARTAN</name>
<dbReference type="EMBL" id="PKPP01001156">
    <property type="protein sequence ID" value="PWA85105.1"/>
    <property type="molecule type" value="Genomic_DNA"/>
</dbReference>
<keyword evidence="2" id="KW-1185">Reference proteome</keyword>
<evidence type="ECO:0000313" key="1">
    <source>
        <dbReference type="EMBL" id="PWA85105.1"/>
    </source>
</evidence>
<organism evidence="1 2">
    <name type="scientific">Artemisia annua</name>
    <name type="common">Sweet wormwood</name>
    <dbReference type="NCBI Taxonomy" id="35608"/>
    <lineage>
        <taxon>Eukaryota</taxon>
        <taxon>Viridiplantae</taxon>
        <taxon>Streptophyta</taxon>
        <taxon>Embryophyta</taxon>
        <taxon>Tracheophyta</taxon>
        <taxon>Spermatophyta</taxon>
        <taxon>Magnoliopsida</taxon>
        <taxon>eudicotyledons</taxon>
        <taxon>Gunneridae</taxon>
        <taxon>Pentapetalae</taxon>
        <taxon>asterids</taxon>
        <taxon>campanulids</taxon>
        <taxon>Asterales</taxon>
        <taxon>Asteraceae</taxon>
        <taxon>Asteroideae</taxon>
        <taxon>Anthemideae</taxon>
        <taxon>Artemisiinae</taxon>
        <taxon>Artemisia</taxon>
    </lineage>
</organism>
<reference evidence="1 2" key="1">
    <citation type="journal article" date="2018" name="Mol. Plant">
        <title>The genome of Artemisia annua provides insight into the evolution of Asteraceae family and artemisinin biosynthesis.</title>
        <authorList>
            <person name="Shen Q."/>
            <person name="Zhang L."/>
            <person name="Liao Z."/>
            <person name="Wang S."/>
            <person name="Yan T."/>
            <person name="Shi P."/>
            <person name="Liu M."/>
            <person name="Fu X."/>
            <person name="Pan Q."/>
            <person name="Wang Y."/>
            <person name="Lv Z."/>
            <person name="Lu X."/>
            <person name="Zhang F."/>
            <person name="Jiang W."/>
            <person name="Ma Y."/>
            <person name="Chen M."/>
            <person name="Hao X."/>
            <person name="Li L."/>
            <person name="Tang Y."/>
            <person name="Lv G."/>
            <person name="Zhou Y."/>
            <person name="Sun X."/>
            <person name="Brodelius P.E."/>
            <person name="Rose J.K.C."/>
            <person name="Tang K."/>
        </authorList>
    </citation>
    <scope>NUCLEOTIDE SEQUENCE [LARGE SCALE GENOMIC DNA]</scope>
    <source>
        <strain evidence="2">cv. Huhao1</strain>
        <tissue evidence="1">Leaf</tissue>
    </source>
</reference>
<dbReference type="AlphaFoldDB" id="A0A2U1PH66"/>
<gene>
    <name evidence="1" type="ORF">CTI12_AA153110</name>
</gene>
<sequence>MNLITFWVRNGGNDGEQWGMVVNGGERWGTMVSDGEQWGMVAKDNDGEDLELVETGFLFTLVLVQVLVNQLKVVAPAIENSISELSEEVNSISTNLLQVTNYHGRSTSLVRQSTGRTMSLEWMLNGCTKVPHTDALKCLK</sequence>
<accession>A0A2U1PH66</accession>
<dbReference type="OrthoDB" id="1939337at2759"/>
<evidence type="ECO:0000313" key="2">
    <source>
        <dbReference type="Proteomes" id="UP000245207"/>
    </source>
</evidence>
<proteinExistence type="predicted"/>